<dbReference type="KEGG" id="halu:HUG12_21035"/>
<evidence type="ECO:0000313" key="6">
    <source>
        <dbReference type="Proteomes" id="UP000509626"/>
    </source>
</evidence>
<dbReference type="NCBIfam" id="NF033788">
    <property type="entry name" value="HTH_metalloreg"/>
    <property type="match status" value="1"/>
</dbReference>
<dbReference type="GeneID" id="56040000"/>
<accession>A0A7D5LDS3</accession>
<evidence type="ECO:0000256" key="1">
    <source>
        <dbReference type="ARBA" id="ARBA00023015"/>
    </source>
</evidence>
<dbReference type="InterPro" id="IPR011991">
    <property type="entry name" value="ArsR-like_HTH"/>
</dbReference>
<dbReference type="CDD" id="cd00090">
    <property type="entry name" value="HTH_ARSR"/>
    <property type="match status" value="1"/>
</dbReference>
<keyword evidence="1" id="KW-0805">Transcription regulation</keyword>
<dbReference type="GO" id="GO:0003677">
    <property type="term" value="F:DNA binding"/>
    <property type="evidence" value="ECO:0007669"/>
    <property type="project" value="UniProtKB-KW"/>
</dbReference>
<sequence length="151" mass="15489">MTESTDRLERLIADEIGECCAADLDDRLAELDSLRGAADLGVAAADARVLSALGNDTRYAVVRLLAAADGALCVCEFDPLLDVSESAVSHALSDLTDAGLLTRRKEGKWRYYDTTDRADALVAALDSTRGGGGAAGDAGIAARDAGTGGSA</sequence>
<keyword evidence="2" id="KW-0238">DNA-binding</keyword>
<dbReference type="RefSeq" id="WP_179270852.1">
    <property type="nucleotide sequence ID" value="NZ_CP058580.1"/>
</dbReference>
<dbReference type="InterPro" id="IPR051081">
    <property type="entry name" value="HTH_MetalResp_TranReg"/>
</dbReference>
<protein>
    <submittedName>
        <fullName evidence="5">Winged helix-turn-helix transcriptional regulator</fullName>
    </submittedName>
</protein>
<feature type="domain" description="HTH arsR-type" evidence="4">
    <location>
        <begin position="38"/>
        <end position="133"/>
    </location>
</feature>
<dbReference type="SMART" id="SM00418">
    <property type="entry name" value="HTH_ARSR"/>
    <property type="match status" value="1"/>
</dbReference>
<evidence type="ECO:0000259" key="4">
    <source>
        <dbReference type="PROSITE" id="PS50987"/>
    </source>
</evidence>
<keyword evidence="5" id="KW-0614">Plasmid</keyword>
<dbReference type="PRINTS" id="PR00778">
    <property type="entry name" value="HTHARSR"/>
</dbReference>
<dbReference type="SUPFAM" id="SSF46785">
    <property type="entry name" value="Winged helix' DNA-binding domain"/>
    <property type="match status" value="1"/>
</dbReference>
<keyword evidence="6" id="KW-1185">Reference proteome</keyword>
<gene>
    <name evidence="5" type="ORF">HUG12_21035</name>
</gene>
<dbReference type="InterPro" id="IPR001845">
    <property type="entry name" value="HTH_ArsR_DNA-bd_dom"/>
</dbReference>
<dbReference type="Pfam" id="PF01022">
    <property type="entry name" value="HTH_5"/>
    <property type="match status" value="1"/>
</dbReference>
<dbReference type="GO" id="GO:0003700">
    <property type="term" value="F:DNA-binding transcription factor activity"/>
    <property type="evidence" value="ECO:0007669"/>
    <property type="project" value="InterPro"/>
</dbReference>
<dbReference type="EMBL" id="CP058580">
    <property type="protein sequence ID" value="QLG64270.1"/>
    <property type="molecule type" value="Genomic_DNA"/>
</dbReference>
<dbReference type="PANTHER" id="PTHR33154:SF33">
    <property type="entry name" value="TRANSCRIPTIONAL REPRESSOR SDPR"/>
    <property type="match status" value="1"/>
</dbReference>
<keyword evidence="3" id="KW-0804">Transcription</keyword>
<proteinExistence type="predicted"/>
<evidence type="ECO:0000256" key="2">
    <source>
        <dbReference type="ARBA" id="ARBA00023125"/>
    </source>
</evidence>
<dbReference type="OrthoDB" id="46231at2157"/>
<dbReference type="InterPro" id="IPR036388">
    <property type="entry name" value="WH-like_DNA-bd_sf"/>
</dbReference>
<dbReference type="PANTHER" id="PTHR33154">
    <property type="entry name" value="TRANSCRIPTIONAL REGULATOR, ARSR FAMILY"/>
    <property type="match status" value="1"/>
</dbReference>
<name>A0A7D5LDS3_9EURY</name>
<reference evidence="5 6" key="1">
    <citation type="submission" date="2020-06" db="EMBL/GenBank/DDBJ databases">
        <title>NJ-3-1, isolated from saline soil.</title>
        <authorList>
            <person name="Cui H.L."/>
            <person name="Shi X."/>
        </authorList>
    </citation>
    <scope>NUCLEOTIDE SEQUENCE [LARGE SCALE GENOMIC DNA]</scope>
    <source>
        <strain evidence="5 6">NJ-3-1</strain>
        <plasmid evidence="5 6">unnamed1</plasmid>
    </source>
</reference>
<evidence type="ECO:0000256" key="3">
    <source>
        <dbReference type="ARBA" id="ARBA00023163"/>
    </source>
</evidence>
<dbReference type="Proteomes" id="UP000509626">
    <property type="component" value="Plasmid unnamed1"/>
</dbReference>
<organism evidence="5 6">
    <name type="scientific">Halorarum salinum</name>
    <dbReference type="NCBI Taxonomy" id="2743089"/>
    <lineage>
        <taxon>Archaea</taxon>
        <taxon>Methanobacteriati</taxon>
        <taxon>Methanobacteriota</taxon>
        <taxon>Stenosarchaea group</taxon>
        <taxon>Halobacteria</taxon>
        <taxon>Halobacteriales</taxon>
        <taxon>Haloferacaceae</taxon>
        <taxon>Halorarum</taxon>
    </lineage>
</organism>
<dbReference type="Gene3D" id="1.10.10.10">
    <property type="entry name" value="Winged helix-like DNA-binding domain superfamily/Winged helix DNA-binding domain"/>
    <property type="match status" value="1"/>
</dbReference>
<dbReference type="AlphaFoldDB" id="A0A7D5LDS3"/>
<dbReference type="PROSITE" id="PS50987">
    <property type="entry name" value="HTH_ARSR_2"/>
    <property type="match status" value="1"/>
</dbReference>
<dbReference type="InterPro" id="IPR036390">
    <property type="entry name" value="WH_DNA-bd_sf"/>
</dbReference>
<evidence type="ECO:0000313" key="5">
    <source>
        <dbReference type="EMBL" id="QLG64270.1"/>
    </source>
</evidence>
<geneLocation type="plasmid" evidence="5 6">
    <name>unnamed1</name>
</geneLocation>